<dbReference type="InterPro" id="IPR054722">
    <property type="entry name" value="PolX-like_BBD"/>
</dbReference>
<keyword evidence="1" id="KW-0862">Zinc</keyword>
<keyword evidence="5" id="KW-1185">Reference proteome</keyword>
<name>A0A8K0CCZ3_IGNLU</name>
<evidence type="ECO:0000313" key="4">
    <source>
        <dbReference type="EMBL" id="KAF2882986.1"/>
    </source>
</evidence>
<sequence length="697" mass="78726">MAAANYITNVPKLKGRDNYDEWVFAAENFLISEGMMKYIKESVDSVDDAKAKAKLLLTIDLSLYVHIRNVATTYELWNKLKSLFDDSGFARRISLLRNFNSIRLENCSCMTSYVTQIIETGQKLNGTGFAINDVWIGSLLLAGLPEKYAPMIMAIEHSEIQVTTDAIKSKLLDMESAHKHSGSEVESAFATSRKWQHQKKYMPTKSQNGGPMNIEKKTVRCYKCKNIGHYRSQCPYISVNNSNPNTGTVRKQTNAFSTVFLSGSFNEEDWYGDSYASVHLTANKNWLWNVSEETNQEILVANKTTVPVQCSGDVRIVTLAGGSEYDVNIENVFCVPSLTTNLLSVSQLINKGNTVNFTDVGCNIHNREDVLVATATLMNGVYKLNVPQKPLAATMVSGDIWHRRLGHINSDYMNKMKNAVEGMLLEEKVDIKPEPEMLNLKKEKVEENEVSVGDDPLTHNMDQGKNESCTPTTSEFGDAEDHEESLEEKKVTGSRPVRDKRPPARYGFGGACFSQYDTAELSLKEAIQGPEREQRLQAVKEELLSYEENSAWELVDPPRDGSIVQSKWVLKKKYELDNTKQKTIALSSTEAEYIGISECCKEAIYLRNLQFEITNTMYSVLIYNDNQSAQKLLINPAFHNRSKHVDIRYHFCKEYIANKTIKVEYMPTEQMPADLLTKSLNTVKHYALLKILGIKDV</sequence>
<feature type="compositionally biased region" description="Basic and acidic residues" evidence="2">
    <location>
        <begin position="487"/>
        <end position="501"/>
    </location>
</feature>
<evidence type="ECO:0000313" key="5">
    <source>
        <dbReference type="Proteomes" id="UP000801492"/>
    </source>
</evidence>
<keyword evidence="1" id="KW-0863">Zinc-finger</keyword>
<evidence type="ECO:0000259" key="3">
    <source>
        <dbReference type="PROSITE" id="PS50158"/>
    </source>
</evidence>
<dbReference type="InterPro" id="IPR001878">
    <property type="entry name" value="Znf_CCHC"/>
</dbReference>
<organism evidence="4 5">
    <name type="scientific">Ignelater luminosus</name>
    <name type="common">Cucubano</name>
    <name type="synonym">Pyrophorus luminosus</name>
    <dbReference type="NCBI Taxonomy" id="2038154"/>
    <lineage>
        <taxon>Eukaryota</taxon>
        <taxon>Metazoa</taxon>
        <taxon>Ecdysozoa</taxon>
        <taxon>Arthropoda</taxon>
        <taxon>Hexapoda</taxon>
        <taxon>Insecta</taxon>
        <taxon>Pterygota</taxon>
        <taxon>Neoptera</taxon>
        <taxon>Endopterygota</taxon>
        <taxon>Coleoptera</taxon>
        <taxon>Polyphaga</taxon>
        <taxon>Elateriformia</taxon>
        <taxon>Elateroidea</taxon>
        <taxon>Elateridae</taxon>
        <taxon>Agrypninae</taxon>
        <taxon>Pyrophorini</taxon>
        <taxon>Ignelater</taxon>
    </lineage>
</organism>
<gene>
    <name evidence="4" type="ORF">ILUMI_23214</name>
</gene>
<dbReference type="Proteomes" id="UP000801492">
    <property type="component" value="Unassembled WGS sequence"/>
</dbReference>
<dbReference type="OrthoDB" id="116316at2759"/>
<accession>A0A8K0CCZ3</accession>
<dbReference type="InterPro" id="IPR036875">
    <property type="entry name" value="Znf_CCHC_sf"/>
</dbReference>
<dbReference type="GO" id="GO:0003676">
    <property type="term" value="F:nucleic acid binding"/>
    <property type="evidence" value="ECO:0007669"/>
    <property type="project" value="InterPro"/>
</dbReference>
<dbReference type="AlphaFoldDB" id="A0A8K0CCZ3"/>
<dbReference type="PROSITE" id="PS50158">
    <property type="entry name" value="ZF_CCHC"/>
    <property type="match status" value="1"/>
</dbReference>
<dbReference type="CDD" id="cd09272">
    <property type="entry name" value="RNase_HI_RT_Ty1"/>
    <property type="match status" value="1"/>
</dbReference>
<dbReference type="EMBL" id="VTPC01090572">
    <property type="protein sequence ID" value="KAF2882986.1"/>
    <property type="molecule type" value="Genomic_DNA"/>
</dbReference>
<feature type="compositionally biased region" description="Acidic residues" evidence="2">
    <location>
        <begin position="477"/>
        <end position="486"/>
    </location>
</feature>
<proteinExistence type="predicted"/>
<protein>
    <recommendedName>
        <fullName evidence="3">CCHC-type domain-containing protein</fullName>
    </recommendedName>
</protein>
<dbReference type="GO" id="GO:0008270">
    <property type="term" value="F:zinc ion binding"/>
    <property type="evidence" value="ECO:0007669"/>
    <property type="project" value="UniProtKB-KW"/>
</dbReference>
<dbReference type="SUPFAM" id="SSF57756">
    <property type="entry name" value="Retrovirus zinc finger-like domains"/>
    <property type="match status" value="1"/>
</dbReference>
<dbReference type="PANTHER" id="PTHR47481:SF14">
    <property type="entry name" value="RETROTRANSPOSON COPIA-LIKE N-TERMINAL DOMAIN-CONTAINING PROTEIN"/>
    <property type="match status" value="1"/>
</dbReference>
<dbReference type="Pfam" id="PF14223">
    <property type="entry name" value="Retrotran_gag_2"/>
    <property type="match status" value="1"/>
</dbReference>
<evidence type="ECO:0000256" key="2">
    <source>
        <dbReference type="SAM" id="MobiDB-lite"/>
    </source>
</evidence>
<evidence type="ECO:0000256" key="1">
    <source>
        <dbReference type="PROSITE-ProRule" id="PRU00047"/>
    </source>
</evidence>
<feature type="region of interest" description="Disordered" evidence="2">
    <location>
        <begin position="445"/>
        <end position="501"/>
    </location>
</feature>
<dbReference type="Pfam" id="PF22936">
    <property type="entry name" value="Pol_BBD"/>
    <property type="match status" value="1"/>
</dbReference>
<keyword evidence="1" id="KW-0479">Metal-binding</keyword>
<feature type="compositionally biased region" description="Polar residues" evidence="2">
    <location>
        <begin position="460"/>
        <end position="475"/>
    </location>
</feature>
<reference evidence="4" key="1">
    <citation type="submission" date="2019-08" db="EMBL/GenBank/DDBJ databases">
        <title>The genome of the North American firefly Photinus pyralis.</title>
        <authorList>
            <consortium name="Photinus pyralis genome working group"/>
            <person name="Fallon T.R."/>
            <person name="Sander Lower S.E."/>
            <person name="Weng J.-K."/>
        </authorList>
    </citation>
    <scope>NUCLEOTIDE SEQUENCE</scope>
    <source>
        <strain evidence="4">TRF0915ILg1</strain>
        <tissue evidence="4">Whole body</tissue>
    </source>
</reference>
<comment type="caution">
    <text evidence="4">The sequence shown here is derived from an EMBL/GenBank/DDBJ whole genome shotgun (WGS) entry which is preliminary data.</text>
</comment>
<dbReference type="PANTHER" id="PTHR47481">
    <property type="match status" value="1"/>
</dbReference>
<feature type="domain" description="CCHC-type" evidence="3">
    <location>
        <begin position="220"/>
        <end position="235"/>
    </location>
</feature>